<proteinExistence type="predicted"/>
<comment type="caution">
    <text evidence="1">The sequence shown here is derived from an EMBL/GenBank/DDBJ whole genome shotgun (WGS) entry which is preliminary data.</text>
</comment>
<gene>
    <name evidence="1" type="ORF">US19_C0003G0005</name>
</gene>
<dbReference type="AlphaFoldDB" id="A0A0G0FAD4"/>
<evidence type="ECO:0000313" key="1">
    <source>
        <dbReference type="EMBL" id="KKQ10510.1"/>
    </source>
</evidence>
<name>A0A0G0FAD4_9BACT</name>
<sequence>MNLENASGAIQRGFLDRILVPTTGYTTAELGVLYRMKKAAEDFMENRMPLNEAYVIRDGGREADKGFAAEAFEYFLNRKFFEDRLKYGRLRYGKAYSIRFPGVLRSFRDFQQGNKDSIDDMIKTSLKPNPLDF</sequence>
<organism evidence="1 2">
    <name type="scientific">Candidatus Daviesbacteria bacterium GW2011_GWB1_36_5</name>
    <dbReference type="NCBI Taxonomy" id="1618426"/>
    <lineage>
        <taxon>Bacteria</taxon>
        <taxon>Candidatus Daviesiibacteriota</taxon>
    </lineage>
</organism>
<dbReference type="Proteomes" id="UP000034492">
    <property type="component" value="Unassembled WGS sequence"/>
</dbReference>
<accession>A0A0G0FAD4</accession>
<reference evidence="1 2" key="1">
    <citation type="journal article" date="2015" name="Nature">
        <title>rRNA introns, odd ribosomes, and small enigmatic genomes across a large radiation of phyla.</title>
        <authorList>
            <person name="Brown C.T."/>
            <person name="Hug L.A."/>
            <person name="Thomas B.C."/>
            <person name="Sharon I."/>
            <person name="Castelle C.J."/>
            <person name="Singh A."/>
            <person name="Wilkins M.J."/>
            <person name="Williams K.H."/>
            <person name="Banfield J.F."/>
        </authorList>
    </citation>
    <scope>NUCLEOTIDE SEQUENCE [LARGE SCALE GENOMIC DNA]</scope>
</reference>
<protein>
    <submittedName>
        <fullName evidence="1">Uncharacterized protein</fullName>
    </submittedName>
</protein>
<dbReference type="EMBL" id="LBSA01000003">
    <property type="protein sequence ID" value="KKQ10510.1"/>
    <property type="molecule type" value="Genomic_DNA"/>
</dbReference>
<evidence type="ECO:0000313" key="2">
    <source>
        <dbReference type="Proteomes" id="UP000034492"/>
    </source>
</evidence>